<dbReference type="PANTHER" id="PTHR15071:SF34">
    <property type="entry name" value="MRH DOMAIN-CONTAINING PROTEIN"/>
    <property type="match status" value="1"/>
</dbReference>
<evidence type="ECO:0000256" key="7">
    <source>
        <dbReference type="ARBA" id="ARBA00023157"/>
    </source>
</evidence>
<accession>A0A8S4MN17</accession>
<comment type="subcellular location">
    <subcellularLocation>
        <location evidence="1">Endomembrane system</location>
    </subcellularLocation>
</comment>
<keyword evidence="3" id="KW-0812">Transmembrane</keyword>
<dbReference type="Proteomes" id="UP000838412">
    <property type="component" value="Unassembled WGS sequence"/>
</dbReference>
<evidence type="ECO:0000256" key="1">
    <source>
        <dbReference type="ARBA" id="ARBA00004308"/>
    </source>
</evidence>
<evidence type="ECO:0000256" key="8">
    <source>
        <dbReference type="SAM" id="SignalP"/>
    </source>
</evidence>
<gene>
    <name evidence="10" type="primary">Hypp9565</name>
    <name evidence="10" type="ORF">BLAG_LOCUS26132</name>
</gene>
<evidence type="ECO:0000256" key="6">
    <source>
        <dbReference type="ARBA" id="ARBA00023136"/>
    </source>
</evidence>
<keyword evidence="11" id="KW-1185">Reference proteome</keyword>
<dbReference type="GO" id="GO:0005802">
    <property type="term" value="C:trans-Golgi network"/>
    <property type="evidence" value="ECO:0007669"/>
    <property type="project" value="TreeGrafter"/>
</dbReference>
<dbReference type="SMART" id="SM01404">
    <property type="entry name" value="CIMR"/>
    <property type="match status" value="1"/>
</dbReference>
<evidence type="ECO:0000256" key="4">
    <source>
        <dbReference type="ARBA" id="ARBA00022729"/>
    </source>
</evidence>
<reference evidence="10" key="1">
    <citation type="submission" date="2022-01" db="EMBL/GenBank/DDBJ databases">
        <authorList>
            <person name="Braso-Vives M."/>
        </authorList>
    </citation>
    <scope>NUCLEOTIDE SEQUENCE</scope>
</reference>
<evidence type="ECO:0000256" key="5">
    <source>
        <dbReference type="ARBA" id="ARBA00022989"/>
    </source>
</evidence>
<dbReference type="FunFam" id="2.70.130.10:FF:000029">
    <property type="entry name" value="uncharacterized protein LOC100184158"/>
    <property type="match status" value="2"/>
</dbReference>
<keyword evidence="5" id="KW-1133">Transmembrane helix</keyword>
<keyword evidence="7" id="KW-1015">Disulfide bond</keyword>
<keyword evidence="4 8" id="KW-0732">Signal</keyword>
<dbReference type="InterPro" id="IPR009011">
    <property type="entry name" value="Man6P_isomerase_rcpt-bd_dom_sf"/>
</dbReference>
<evidence type="ECO:0000259" key="9">
    <source>
        <dbReference type="PROSITE" id="PS51914"/>
    </source>
</evidence>
<feature type="signal peptide" evidence="8">
    <location>
        <begin position="1"/>
        <end position="19"/>
    </location>
</feature>
<keyword evidence="6" id="KW-0472">Membrane</keyword>
<feature type="chain" id="PRO_5035728002" evidence="8">
    <location>
        <begin position="20"/>
        <end position="345"/>
    </location>
</feature>
<dbReference type="EMBL" id="CAKMNS010000264">
    <property type="protein sequence ID" value="CAH1277316.1"/>
    <property type="molecule type" value="Genomic_DNA"/>
</dbReference>
<dbReference type="SUPFAM" id="SSF50911">
    <property type="entry name" value="Mannose 6-phosphate receptor domain"/>
    <property type="match status" value="2"/>
</dbReference>
<evidence type="ECO:0000256" key="3">
    <source>
        <dbReference type="ARBA" id="ARBA00022692"/>
    </source>
</evidence>
<dbReference type="PROSITE" id="PS51914">
    <property type="entry name" value="MRH"/>
    <property type="match status" value="1"/>
</dbReference>
<dbReference type="AlphaFoldDB" id="A0A8S4MN17"/>
<name>A0A8S4MN17_BRALA</name>
<evidence type="ECO:0000313" key="11">
    <source>
        <dbReference type="Proteomes" id="UP000838412"/>
    </source>
</evidence>
<dbReference type="OrthoDB" id="29460at2759"/>
<evidence type="ECO:0000313" key="10">
    <source>
        <dbReference type="EMBL" id="CAH1277316.1"/>
    </source>
</evidence>
<dbReference type="InterPro" id="IPR044865">
    <property type="entry name" value="MRH_dom"/>
</dbReference>
<comment type="caution">
    <text evidence="10">The sequence shown here is derived from an EMBL/GenBank/DDBJ whole genome shotgun (WGS) entry which is preliminary data.</text>
</comment>
<keyword evidence="2" id="KW-0813">Transport</keyword>
<organism evidence="10 11">
    <name type="scientific">Branchiostoma lanceolatum</name>
    <name type="common">Common lancelet</name>
    <name type="synonym">Amphioxus lanceolatum</name>
    <dbReference type="NCBI Taxonomy" id="7740"/>
    <lineage>
        <taxon>Eukaryota</taxon>
        <taxon>Metazoa</taxon>
        <taxon>Chordata</taxon>
        <taxon>Cephalochordata</taxon>
        <taxon>Leptocardii</taxon>
        <taxon>Amphioxiformes</taxon>
        <taxon>Branchiostomatidae</taxon>
        <taxon>Branchiostoma</taxon>
    </lineage>
</organism>
<evidence type="ECO:0000256" key="2">
    <source>
        <dbReference type="ARBA" id="ARBA00022448"/>
    </source>
</evidence>
<dbReference type="PANTHER" id="PTHR15071">
    <property type="entry name" value="MANNOSE-6-PHOSPHATE RECEPTOR FAMILY MEMBER"/>
    <property type="match status" value="1"/>
</dbReference>
<feature type="domain" description="MRH" evidence="9">
    <location>
        <begin position="179"/>
        <end position="323"/>
    </location>
</feature>
<proteinExistence type="predicted"/>
<protein>
    <submittedName>
        <fullName evidence="10">Hypp9565 protein</fullName>
    </submittedName>
</protein>
<sequence>MWRIAVSLLLAWCFQQGLPQQLECRQVDHCSCLMSDGSGKIELHSLARPNNPYKIDHNNYTYLYSPCQAMRNATGECKDAASVCQQFDEGGIGYNYGTADSASFYYDPNTKQVKISYSYFESNMTRNSNVDLVCDPGQRERPLFGYQGSDPFLMNFKLTSVCACPGGCLAPPVSCAMKDSCTCEMSDGSGEINLHPLDNPWAPLRSSHFQPDLGRNFTYYYNPCSGFSFANTVCTNVSTCQVDTAAQLFYALGDVAPQPIADVDQEDGSVILHYEYTEKDTGRHFHLHLMCDPEQHVPEFTALGEPAENYYVMTLKTRCACPGLCKDDPIARKARYLKWKAFHPD</sequence>
<dbReference type="Gene3D" id="2.70.130.10">
    <property type="entry name" value="Mannose-6-phosphate receptor binding domain"/>
    <property type="match status" value="2"/>
</dbReference>